<reference evidence="2" key="1">
    <citation type="journal article" date="2020" name="Appl. Environ. Microbiol.">
        <title>Diazotrophic Anaeromyxobacter Isolates from Soils.</title>
        <authorList>
            <person name="Masuda Y."/>
            <person name="Yamanaka H."/>
            <person name="Xu Z.X."/>
            <person name="Shiratori Y."/>
            <person name="Aono T."/>
            <person name="Amachi S."/>
            <person name="Senoo K."/>
            <person name="Itoh H."/>
        </authorList>
    </citation>
    <scope>NUCLEOTIDE SEQUENCE [LARGE SCALE GENOMIC DNA]</scope>
    <source>
        <strain evidence="2">R267</strain>
    </source>
</reference>
<dbReference type="SUPFAM" id="SSF52172">
    <property type="entry name" value="CheY-like"/>
    <property type="match status" value="1"/>
</dbReference>
<accession>A0A7I9VR68</accession>
<gene>
    <name evidence="1" type="ORF">AMYX_35820</name>
</gene>
<evidence type="ECO:0000313" key="2">
    <source>
        <dbReference type="Proteomes" id="UP000503640"/>
    </source>
</evidence>
<organism evidence="1 2">
    <name type="scientific">Anaeromyxobacter diazotrophicus</name>
    <dbReference type="NCBI Taxonomy" id="2590199"/>
    <lineage>
        <taxon>Bacteria</taxon>
        <taxon>Pseudomonadati</taxon>
        <taxon>Myxococcota</taxon>
        <taxon>Myxococcia</taxon>
        <taxon>Myxococcales</taxon>
        <taxon>Cystobacterineae</taxon>
        <taxon>Anaeromyxobacteraceae</taxon>
        <taxon>Anaeromyxobacter</taxon>
    </lineage>
</organism>
<comment type="caution">
    <text evidence="1">The sequence shown here is derived from an EMBL/GenBank/DDBJ whole genome shotgun (WGS) entry which is preliminary data.</text>
</comment>
<evidence type="ECO:0008006" key="3">
    <source>
        <dbReference type="Google" id="ProtNLM"/>
    </source>
</evidence>
<proteinExistence type="predicted"/>
<dbReference type="AlphaFoldDB" id="A0A7I9VR68"/>
<dbReference type="SUPFAM" id="SSF55874">
    <property type="entry name" value="ATPase domain of HSP90 chaperone/DNA topoisomerase II/histidine kinase"/>
    <property type="match status" value="1"/>
</dbReference>
<dbReference type="RefSeq" id="WP_176067769.1">
    <property type="nucleotide sequence ID" value="NZ_BJTG01000009.1"/>
</dbReference>
<evidence type="ECO:0000313" key="1">
    <source>
        <dbReference type="EMBL" id="GEJ58841.1"/>
    </source>
</evidence>
<protein>
    <recommendedName>
        <fullName evidence="3">Histidine kinase</fullName>
    </recommendedName>
</protein>
<dbReference type="InterPro" id="IPR011006">
    <property type="entry name" value="CheY-like_superfamily"/>
</dbReference>
<dbReference type="EMBL" id="BJTG01000009">
    <property type="protein sequence ID" value="GEJ58841.1"/>
    <property type="molecule type" value="Genomic_DNA"/>
</dbReference>
<keyword evidence="2" id="KW-1185">Reference proteome</keyword>
<dbReference type="Gene3D" id="3.40.50.2300">
    <property type="match status" value="1"/>
</dbReference>
<dbReference type="Proteomes" id="UP000503640">
    <property type="component" value="Unassembled WGS sequence"/>
</dbReference>
<dbReference type="InterPro" id="IPR036890">
    <property type="entry name" value="HATPase_C_sf"/>
</dbReference>
<dbReference type="Gene3D" id="1.10.287.130">
    <property type="match status" value="1"/>
</dbReference>
<dbReference type="Gene3D" id="3.30.565.10">
    <property type="entry name" value="Histidine kinase-like ATPase, C-terminal domain"/>
    <property type="match status" value="1"/>
</dbReference>
<name>A0A7I9VR68_9BACT</name>
<sequence>MGERIASVLLSLGGPERSDGLAETLREAGVEVTLGPAAGAAELERLDVAVVELADFSGNASWAMEARRRHRDLEFVVVAGADELPAAVRALRQGAADLLAAPVEAGALRDAVARAVDRVMARAAAREADELGRSAELGRLAGGLAHEIANPVAVILSAMSGVADGLDAAARTPLGGSWRALEQARESADEASAAAERLKVLARDLRSVLRADPAALAPADVSEAVQAALRIGRAEIVAHAQVLVDVPPGLYALANQGALTEALLHVLARGARAIAAAGRRRAPLQVRAARSGEAVVIEVEDDVPQPAADPALRHLALKLPSGVAPAAGARGLAVAAALVERQGGSCSARAAASGGTVLELKFRAAAASAAP</sequence>